<dbReference type="Proteomes" id="UP000199800">
    <property type="component" value="Unassembled WGS sequence"/>
</dbReference>
<dbReference type="AlphaFoldDB" id="A0A1I0DAQ9"/>
<proteinExistence type="predicted"/>
<name>A0A1I0DAQ9_9FIRM</name>
<protein>
    <submittedName>
        <fullName evidence="1">Uncharacterized protein</fullName>
    </submittedName>
</protein>
<accession>A0A1I0DAQ9</accession>
<organism evidence="1 2">
    <name type="scientific">[Clostridium] polysaccharolyticum</name>
    <dbReference type="NCBI Taxonomy" id="29364"/>
    <lineage>
        <taxon>Bacteria</taxon>
        <taxon>Bacillati</taxon>
        <taxon>Bacillota</taxon>
        <taxon>Clostridia</taxon>
        <taxon>Lachnospirales</taxon>
        <taxon>Lachnospiraceae</taxon>
    </lineage>
</organism>
<keyword evidence="2" id="KW-1185">Reference proteome</keyword>
<gene>
    <name evidence="1" type="ORF">SAMN04487772_11360</name>
</gene>
<dbReference type="STRING" id="29364.SAMN04487772_11360"/>
<evidence type="ECO:0000313" key="1">
    <source>
        <dbReference type="EMBL" id="SET28647.1"/>
    </source>
</evidence>
<sequence length="85" mass="9614">MWYSPFFILATNFYVPLNYIGILENNVANHGSKARKKSGNYKAIKRPASAIIRLMLDCCTLIENLILLFAELSTDSVAGLRLLHR</sequence>
<evidence type="ECO:0000313" key="2">
    <source>
        <dbReference type="Proteomes" id="UP000199800"/>
    </source>
</evidence>
<dbReference type="EMBL" id="FOHN01000013">
    <property type="protein sequence ID" value="SET28647.1"/>
    <property type="molecule type" value="Genomic_DNA"/>
</dbReference>
<reference evidence="1 2" key="1">
    <citation type="submission" date="2016-10" db="EMBL/GenBank/DDBJ databases">
        <authorList>
            <person name="de Groot N.N."/>
        </authorList>
    </citation>
    <scope>NUCLEOTIDE SEQUENCE [LARGE SCALE GENOMIC DNA]</scope>
    <source>
        <strain evidence="1 2">DSM 1801</strain>
    </source>
</reference>